<dbReference type="Proteomes" id="UP000659388">
    <property type="component" value="Unassembled WGS sequence"/>
</dbReference>
<comment type="caution">
    <text evidence="1">The sequence shown here is derived from an EMBL/GenBank/DDBJ whole genome shotgun (WGS) entry which is preliminary data.</text>
</comment>
<dbReference type="RefSeq" id="WP_202245870.1">
    <property type="nucleotide sequence ID" value="NZ_JAESIY010000010.1"/>
</dbReference>
<keyword evidence="2" id="KW-1185">Reference proteome</keyword>
<name>A0A937FCL5_9BACT</name>
<evidence type="ECO:0000313" key="1">
    <source>
        <dbReference type="EMBL" id="MBL3658078.1"/>
    </source>
</evidence>
<organism evidence="1 2">
    <name type="scientific">Fulvivirga sediminis</name>
    <dbReference type="NCBI Taxonomy" id="2803949"/>
    <lineage>
        <taxon>Bacteria</taxon>
        <taxon>Pseudomonadati</taxon>
        <taxon>Bacteroidota</taxon>
        <taxon>Cytophagia</taxon>
        <taxon>Cytophagales</taxon>
        <taxon>Fulvivirgaceae</taxon>
        <taxon>Fulvivirga</taxon>
    </lineage>
</organism>
<gene>
    <name evidence="1" type="ORF">JL102_18145</name>
</gene>
<protein>
    <submittedName>
        <fullName evidence="1">Uncharacterized protein</fullName>
    </submittedName>
</protein>
<reference evidence="1" key="1">
    <citation type="submission" date="2021-01" db="EMBL/GenBank/DDBJ databases">
        <title>Fulvivirga kasyanovii gen. nov., sp nov., a novel member of the phylum Bacteroidetes isolated from seawater in a mussel farm.</title>
        <authorList>
            <person name="Zhao L.-H."/>
            <person name="Wang Z.-J."/>
        </authorList>
    </citation>
    <scope>NUCLEOTIDE SEQUENCE</scope>
    <source>
        <strain evidence="1">2943</strain>
    </source>
</reference>
<dbReference type="EMBL" id="JAESIY010000010">
    <property type="protein sequence ID" value="MBL3658078.1"/>
    <property type="molecule type" value="Genomic_DNA"/>
</dbReference>
<proteinExistence type="predicted"/>
<sequence>MEDNNTNLIEIPKVFHSFSSEKPFDHCIECDKYLLGDDSEYFIEKAIKNYKGFKAQDVIFEYAICLPCAEKLRKQISKESMQSIEQYFANNIDLPSRMEIMQNNPGTPEAWMETCMLKGESQKESEEYQIYAHCKGNQMELDHMPYMICGAALDEIAELLSEQTRDELDNFLKNHFGPPPELKELLPSKRRLVLV</sequence>
<evidence type="ECO:0000313" key="2">
    <source>
        <dbReference type="Proteomes" id="UP000659388"/>
    </source>
</evidence>
<accession>A0A937FCL5</accession>
<dbReference type="AlphaFoldDB" id="A0A937FCL5"/>